<feature type="domain" description="Transposase-associated" evidence="2">
    <location>
        <begin position="9"/>
        <end position="76"/>
    </location>
</feature>
<evidence type="ECO:0000256" key="1">
    <source>
        <dbReference type="SAM" id="MobiDB-lite"/>
    </source>
</evidence>
<dbReference type="InterPro" id="IPR029480">
    <property type="entry name" value="Transpos_assoc"/>
</dbReference>
<evidence type="ECO:0000259" key="2">
    <source>
        <dbReference type="Pfam" id="PF13963"/>
    </source>
</evidence>
<sequence length="326" mass="37761">MYKRLDHGYLSTSYHASVKGLFDVAFCNEATVGGDYIRCPCSKCKNKPYKAKCNVELHLLQNSFTSNYTTWWAHGERNMISQHEEESSNQMQDPMEDDDDDDDDDDVNGCTQILMDLLHWKSKYNISEATYNHILPIIKRMLPKATLKRPPTGVELYARLHTKQSTQEYITPKGAKVQEAYESAMVAKFIDDTSCHLLLDNETWCDVSGGVKNGRIYGFRSVSDPTSFLEGTSSTITSQEFPIMALYIQSFLSWYCTHKVSYHGIVLTKFLYHSIALTKFHIMALYVRLSMNVYETRCVGKWMLKLQKWKLNINKYVRKWMPKLQQ</sequence>
<dbReference type="Pfam" id="PF13963">
    <property type="entry name" value="Transpos_assoc"/>
    <property type="match status" value="1"/>
</dbReference>
<protein>
    <recommendedName>
        <fullName evidence="2">Transposase-associated domain-containing protein</fullName>
    </recommendedName>
</protein>
<organism evidence="3 4">
    <name type="scientific">Lactuca sativa</name>
    <name type="common">Garden lettuce</name>
    <dbReference type="NCBI Taxonomy" id="4236"/>
    <lineage>
        <taxon>Eukaryota</taxon>
        <taxon>Viridiplantae</taxon>
        <taxon>Streptophyta</taxon>
        <taxon>Embryophyta</taxon>
        <taxon>Tracheophyta</taxon>
        <taxon>Spermatophyta</taxon>
        <taxon>Magnoliopsida</taxon>
        <taxon>eudicotyledons</taxon>
        <taxon>Gunneridae</taxon>
        <taxon>Pentapetalae</taxon>
        <taxon>asterids</taxon>
        <taxon>campanulids</taxon>
        <taxon>Asterales</taxon>
        <taxon>Asteraceae</taxon>
        <taxon>Cichorioideae</taxon>
        <taxon>Cichorieae</taxon>
        <taxon>Lactucinae</taxon>
        <taxon>Lactuca</taxon>
    </lineage>
</organism>
<proteinExistence type="predicted"/>
<comment type="caution">
    <text evidence="3">The sequence shown here is derived from an EMBL/GenBank/DDBJ whole genome shotgun (WGS) entry which is preliminary data.</text>
</comment>
<keyword evidence="4" id="KW-1185">Reference proteome</keyword>
<name>A0A9R1W1R2_LACSA</name>
<evidence type="ECO:0000313" key="3">
    <source>
        <dbReference type="EMBL" id="KAJ0218182.1"/>
    </source>
</evidence>
<gene>
    <name evidence="3" type="ORF">LSAT_V11C300144130</name>
</gene>
<dbReference type="EMBL" id="NBSK02000003">
    <property type="protein sequence ID" value="KAJ0218182.1"/>
    <property type="molecule type" value="Genomic_DNA"/>
</dbReference>
<reference evidence="3 4" key="1">
    <citation type="journal article" date="2017" name="Nat. Commun.">
        <title>Genome assembly with in vitro proximity ligation data and whole-genome triplication in lettuce.</title>
        <authorList>
            <person name="Reyes-Chin-Wo S."/>
            <person name="Wang Z."/>
            <person name="Yang X."/>
            <person name="Kozik A."/>
            <person name="Arikit S."/>
            <person name="Song C."/>
            <person name="Xia L."/>
            <person name="Froenicke L."/>
            <person name="Lavelle D.O."/>
            <person name="Truco M.J."/>
            <person name="Xia R."/>
            <person name="Zhu S."/>
            <person name="Xu C."/>
            <person name="Xu H."/>
            <person name="Xu X."/>
            <person name="Cox K."/>
            <person name="Korf I."/>
            <person name="Meyers B.C."/>
            <person name="Michelmore R.W."/>
        </authorList>
    </citation>
    <scope>NUCLEOTIDE SEQUENCE [LARGE SCALE GENOMIC DNA]</scope>
    <source>
        <strain evidence="4">cv. Salinas</strain>
        <tissue evidence="3">Seedlings</tissue>
    </source>
</reference>
<accession>A0A9R1W1R2</accession>
<feature type="compositionally biased region" description="Acidic residues" evidence="1">
    <location>
        <begin position="94"/>
        <end position="106"/>
    </location>
</feature>
<feature type="region of interest" description="Disordered" evidence="1">
    <location>
        <begin position="82"/>
        <end position="106"/>
    </location>
</feature>
<dbReference type="Proteomes" id="UP000235145">
    <property type="component" value="Unassembled WGS sequence"/>
</dbReference>
<evidence type="ECO:0000313" key="4">
    <source>
        <dbReference type="Proteomes" id="UP000235145"/>
    </source>
</evidence>
<dbReference type="AlphaFoldDB" id="A0A9R1W1R2"/>